<reference evidence="9" key="1">
    <citation type="submission" date="2017-02" db="EMBL/GenBank/DDBJ databases">
        <title>Delving into the versatile metabolic prowess of the omnipresent phylum Bacteroidetes.</title>
        <authorList>
            <person name="Nobu M.K."/>
            <person name="Mei R."/>
            <person name="Narihiro T."/>
            <person name="Kuroda K."/>
            <person name="Liu W.-T."/>
        </authorList>
    </citation>
    <scope>NUCLEOTIDE SEQUENCE</scope>
    <source>
        <strain evidence="9">ADurb.Bin276</strain>
    </source>
</reference>
<feature type="domain" description="ABC transmembrane type-1" evidence="8">
    <location>
        <begin position="67"/>
        <end position="279"/>
    </location>
</feature>
<evidence type="ECO:0000313" key="9">
    <source>
        <dbReference type="EMBL" id="OQA60616.1"/>
    </source>
</evidence>
<keyword evidence="6 7" id="KW-0472">Membrane</keyword>
<dbReference type="PANTHER" id="PTHR43005:SF1">
    <property type="entry name" value="SPERMIDINE_PUTRESCINE TRANSPORT SYSTEM PERMEASE PROTEIN"/>
    <property type="match status" value="1"/>
</dbReference>
<feature type="transmembrane region" description="Helical" evidence="7">
    <location>
        <begin position="12"/>
        <end position="34"/>
    </location>
</feature>
<dbReference type="PANTHER" id="PTHR43005">
    <property type="entry name" value="BLR7065 PROTEIN"/>
    <property type="match status" value="1"/>
</dbReference>
<evidence type="ECO:0000259" key="8">
    <source>
        <dbReference type="PROSITE" id="PS50928"/>
    </source>
</evidence>
<dbReference type="GO" id="GO:0055085">
    <property type="term" value="P:transmembrane transport"/>
    <property type="evidence" value="ECO:0007669"/>
    <property type="project" value="InterPro"/>
</dbReference>
<feature type="transmembrane region" description="Helical" evidence="7">
    <location>
        <begin position="258"/>
        <end position="280"/>
    </location>
</feature>
<evidence type="ECO:0000256" key="7">
    <source>
        <dbReference type="RuleBase" id="RU363032"/>
    </source>
</evidence>
<protein>
    <submittedName>
        <fullName evidence="9">Inner membrane ABC transporter permease protein YcjO</fullName>
    </submittedName>
</protein>
<keyword evidence="3" id="KW-1003">Cell membrane</keyword>
<feature type="transmembrane region" description="Helical" evidence="7">
    <location>
        <begin position="101"/>
        <end position="124"/>
    </location>
</feature>
<keyword evidence="4 7" id="KW-0812">Transmembrane</keyword>
<dbReference type="AlphaFoldDB" id="A0A1V5T1I1"/>
<dbReference type="GO" id="GO:0005886">
    <property type="term" value="C:plasma membrane"/>
    <property type="evidence" value="ECO:0007669"/>
    <property type="project" value="UniProtKB-SubCell"/>
</dbReference>
<keyword evidence="2 7" id="KW-0813">Transport</keyword>
<evidence type="ECO:0000256" key="5">
    <source>
        <dbReference type="ARBA" id="ARBA00022989"/>
    </source>
</evidence>
<evidence type="ECO:0000256" key="2">
    <source>
        <dbReference type="ARBA" id="ARBA00022448"/>
    </source>
</evidence>
<comment type="caution">
    <text evidence="9">The sequence shown here is derived from an EMBL/GenBank/DDBJ whole genome shotgun (WGS) entry which is preliminary data.</text>
</comment>
<dbReference type="EMBL" id="MWBQ01000035">
    <property type="protein sequence ID" value="OQA60616.1"/>
    <property type="molecule type" value="Genomic_DNA"/>
</dbReference>
<dbReference type="InterPro" id="IPR000515">
    <property type="entry name" value="MetI-like"/>
</dbReference>
<comment type="subcellular location">
    <subcellularLocation>
        <location evidence="1 7">Cell membrane</location>
        <topology evidence="1 7">Multi-pass membrane protein</topology>
    </subcellularLocation>
</comment>
<keyword evidence="5 7" id="KW-1133">Transmembrane helix</keyword>
<evidence type="ECO:0000256" key="6">
    <source>
        <dbReference type="ARBA" id="ARBA00023136"/>
    </source>
</evidence>
<gene>
    <name evidence="9" type="primary">ycjO_2</name>
    <name evidence="9" type="ORF">BWY41_00592</name>
</gene>
<evidence type="ECO:0000256" key="4">
    <source>
        <dbReference type="ARBA" id="ARBA00022692"/>
    </source>
</evidence>
<dbReference type="PROSITE" id="PS50928">
    <property type="entry name" value="ABC_TM1"/>
    <property type="match status" value="1"/>
</dbReference>
<dbReference type="CDD" id="cd06261">
    <property type="entry name" value="TM_PBP2"/>
    <property type="match status" value="1"/>
</dbReference>
<proteinExistence type="inferred from homology"/>
<organism evidence="9">
    <name type="scientific">Candidatus Atribacter allofermentans</name>
    <dbReference type="NCBI Taxonomy" id="1852833"/>
    <lineage>
        <taxon>Bacteria</taxon>
        <taxon>Pseudomonadati</taxon>
        <taxon>Atribacterota</taxon>
        <taxon>Atribacteria</taxon>
        <taxon>Atribacterales</taxon>
        <taxon>Atribacteraceae</taxon>
        <taxon>Atribacter</taxon>
    </lineage>
</organism>
<comment type="similarity">
    <text evidence="7">Belongs to the binding-protein-dependent transport system permease family.</text>
</comment>
<feature type="transmembrane region" description="Helical" evidence="7">
    <location>
        <begin position="71"/>
        <end position="92"/>
    </location>
</feature>
<dbReference type="SUPFAM" id="SSF161098">
    <property type="entry name" value="MetI-like"/>
    <property type="match status" value="1"/>
</dbReference>
<dbReference type="InterPro" id="IPR035906">
    <property type="entry name" value="MetI-like_sf"/>
</dbReference>
<accession>A0A1V5T1I1</accession>
<sequence length="292" mass="33101">MRIKSRLNISMLMLVPIIALLVVVIVIPGIWAIILSFTQYTPGNVPIFNDIQNYVQIIRDRFFKNALANNLIFVVVVVALEFIIGLGSALLLNRKFPLQKLWVSLLIAPYCISEVVACVMWRYMLDPSYGFVNYALSFLGLGPIAWFGTVTSSFIGIIIVTVWKNFPFIMIIAYSALTAMPQEVIEASKIDGANRIQTFRFVVFQLIKPALLVGLTFRIIFALREFGIIWILTEGGPAGGTEILPIYLYRQTFRYYEFGRGAATTTIMLIVTILISIPLVRRIYKGMYEKIY</sequence>
<feature type="transmembrane region" description="Helical" evidence="7">
    <location>
        <begin position="210"/>
        <end position="232"/>
    </location>
</feature>
<feature type="transmembrane region" description="Helical" evidence="7">
    <location>
        <begin position="144"/>
        <end position="163"/>
    </location>
</feature>
<dbReference type="Proteomes" id="UP000485569">
    <property type="component" value="Unassembled WGS sequence"/>
</dbReference>
<evidence type="ECO:0000256" key="3">
    <source>
        <dbReference type="ARBA" id="ARBA00022475"/>
    </source>
</evidence>
<evidence type="ECO:0000256" key="1">
    <source>
        <dbReference type="ARBA" id="ARBA00004651"/>
    </source>
</evidence>
<name>A0A1V5T1I1_9BACT</name>
<dbReference type="Gene3D" id="1.10.3720.10">
    <property type="entry name" value="MetI-like"/>
    <property type="match status" value="1"/>
</dbReference>
<dbReference type="Pfam" id="PF00528">
    <property type="entry name" value="BPD_transp_1"/>
    <property type="match status" value="1"/>
</dbReference>